<dbReference type="InterPro" id="IPR015421">
    <property type="entry name" value="PyrdxlP-dep_Trfase_major"/>
</dbReference>
<dbReference type="STRING" id="338966.Ppro_0566"/>
<dbReference type="eggNOG" id="COG0160">
    <property type="taxonomic scope" value="Bacteria"/>
</dbReference>
<evidence type="ECO:0000313" key="7">
    <source>
        <dbReference type="EMBL" id="ABK98197.1"/>
    </source>
</evidence>
<dbReference type="GO" id="GO:0042802">
    <property type="term" value="F:identical protein binding"/>
    <property type="evidence" value="ECO:0007669"/>
    <property type="project" value="TreeGrafter"/>
</dbReference>
<dbReference type="HOGENOM" id="CLU_016922_10_0_7"/>
<organism evidence="7 8">
    <name type="scientific">Pelobacter propionicus (strain DSM 2379 / NBRC 103807 / OttBd1)</name>
    <dbReference type="NCBI Taxonomy" id="338966"/>
    <lineage>
        <taxon>Bacteria</taxon>
        <taxon>Pseudomonadati</taxon>
        <taxon>Thermodesulfobacteriota</taxon>
        <taxon>Desulfuromonadia</taxon>
        <taxon>Desulfuromonadales</taxon>
        <taxon>Desulfuromonadaceae</taxon>
        <taxon>Pelobacter</taxon>
    </lineage>
</organism>
<name>A1ALH7_PELPD</name>
<dbReference type="FunFam" id="3.40.640.10:FF:000013">
    <property type="entry name" value="4-aminobutyrate aminotransferase"/>
    <property type="match status" value="1"/>
</dbReference>
<dbReference type="SUPFAM" id="SSF53383">
    <property type="entry name" value="PLP-dependent transferases"/>
    <property type="match status" value="1"/>
</dbReference>
<dbReference type="PROSITE" id="PS00600">
    <property type="entry name" value="AA_TRANSFER_CLASS_3"/>
    <property type="match status" value="1"/>
</dbReference>
<evidence type="ECO:0000256" key="3">
    <source>
        <dbReference type="ARBA" id="ARBA00022576"/>
    </source>
</evidence>
<evidence type="ECO:0000256" key="5">
    <source>
        <dbReference type="ARBA" id="ARBA00022898"/>
    </source>
</evidence>
<sequence>MTTNAEIVARQERVFTPALHIYHPVAIENGEGSWVTDREGKRYLDLATGIAVLNIGHNHPRVRQRVAHQLERFVHTGGIYYNDTSVEAAELLASVTPPGLDMVFFSNAGAEAVEGALKLARFVTGRQGIIAFSGAFHGRTLGAVSVTTSSARYRSRYQPLLPSVYHAPYPYCYRCPLGRRPESCSLDCFRALEEMLERLITPAEVAAILIEPVLGEGGYAPAPPEFLRRLRRLCDEHGILLIFDEVQSGMGRTGDWFAAQRYDVTPDVMTVAKGIASGFPLSAVVAKRRIMEQWPCGAHGTTFGGNPVACAAAIATMETIRDEGLLPRCRELGERAMVRLRGMGERHPLIGDVRGMGLMIGVELLEPDARPAGDACERLMAWCRERGLLIINCGPDRNVLRLVPPLTIGDDELEQALSIIDEGLGAVA</sequence>
<dbReference type="Gene3D" id="3.90.1150.10">
    <property type="entry name" value="Aspartate Aminotransferase, domain 1"/>
    <property type="match status" value="1"/>
</dbReference>
<dbReference type="InterPro" id="IPR015422">
    <property type="entry name" value="PyrdxlP-dep_Trfase_small"/>
</dbReference>
<dbReference type="Gene3D" id="3.40.640.10">
    <property type="entry name" value="Type I PLP-dependent aspartate aminotransferase-like (Major domain)"/>
    <property type="match status" value="1"/>
</dbReference>
<dbReference type="Pfam" id="PF00202">
    <property type="entry name" value="Aminotran_3"/>
    <property type="match status" value="1"/>
</dbReference>
<dbReference type="KEGG" id="ppd:Ppro_0566"/>
<evidence type="ECO:0000256" key="4">
    <source>
        <dbReference type="ARBA" id="ARBA00022679"/>
    </source>
</evidence>
<dbReference type="PIRSF" id="PIRSF000521">
    <property type="entry name" value="Transaminase_4ab_Lys_Orn"/>
    <property type="match status" value="1"/>
</dbReference>
<protein>
    <submittedName>
        <fullName evidence="7">Acetylornithine aminotransferase apoenzyme</fullName>
        <ecNumber evidence="7">2.6.1.11</ecNumber>
    </submittedName>
</protein>
<dbReference type="OrthoDB" id="9801052at2"/>
<dbReference type="NCBIfam" id="NF005993">
    <property type="entry name" value="PRK08117.1"/>
    <property type="match status" value="1"/>
</dbReference>
<keyword evidence="3 7" id="KW-0032">Aminotransferase</keyword>
<gene>
    <name evidence="7" type="ordered locus">Ppro_0566</name>
</gene>
<evidence type="ECO:0000313" key="8">
    <source>
        <dbReference type="Proteomes" id="UP000006732"/>
    </source>
</evidence>
<proteinExistence type="inferred from homology"/>
<dbReference type="EC" id="2.6.1.11" evidence="7"/>
<evidence type="ECO:0000256" key="1">
    <source>
        <dbReference type="ARBA" id="ARBA00001933"/>
    </source>
</evidence>
<dbReference type="AlphaFoldDB" id="A1ALH7"/>
<reference evidence="7 8" key="1">
    <citation type="submission" date="2006-10" db="EMBL/GenBank/DDBJ databases">
        <title>Complete sequence of chromosome of Pelobacter propionicus DSM 2379.</title>
        <authorList>
            <consortium name="US DOE Joint Genome Institute"/>
            <person name="Copeland A."/>
            <person name="Lucas S."/>
            <person name="Lapidus A."/>
            <person name="Barry K."/>
            <person name="Detter J.C."/>
            <person name="Glavina del Rio T."/>
            <person name="Hammon N."/>
            <person name="Israni S."/>
            <person name="Dalin E."/>
            <person name="Tice H."/>
            <person name="Pitluck S."/>
            <person name="Saunders E."/>
            <person name="Brettin T."/>
            <person name="Bruce D."/>
            <person name="Han C."/>
            <person name="Tapia R."/>
            <person name="Schmutz J."/>
            <person name="Larimer F."/>
            <person name="Land M."/>
            <person name="Hauser L."/>
            <person name="Kyrpides N."/>
            <person name="Kim E."/>
            <person name="Lovley D."/>
            <person name="Richardson P."/>
        </authorList>
    </citation>
    <scope>NUCLEOTIDE SEQUENCE [LARGE SCALE GENOMIC DNA]</scope>
    <source>
        <strain evidence="8">DSM 2379 / NBRC 103807 / OttBd1</strain>
    </source>
</reference>
<keyword evidence="5 6" id="KW-0663">Pyridoxal phosphate</keyword>
<dbReference type="EMBL" id="CP000482">
    <property type="protein sequence ID" value="ABK98197.1"/>
    <property type="molecule type" value="Genomic_DNA"/>
</dbReference>
<comment type="cofactor">
    <cofactor evidence="1">
        <name>pyridoxal 5'-phosphate</name>
        <dbReference type="ChEBI" id="CHEBI:597326"/>
    </cofactor>
</comment>
<dbReference type="InterPro" id="IPR005814">
    <property type="entry name" value="Aminotrans_3"/>
</dbReference>
<dbReference type="CDD" id="cd00610">
    <property type="entry name" value="OAT_like"/>
    <property type="match status" value="1"/>
</dbReference>
<accession>A1ALH7</accession>
<evidence type="ECO:0000256" key="6">
    <source>
        <dbReference type="RuleBase" id="RU003560"/>
    </source>
</evidence>
<comment type="similarity">
    <text evidence="2 6">Belongs to the class-III pyridoxal-phosphate-dependent aminotransferase family.</text>
</comment>
<keyword evidence="4 7" id="KW-0808">Transferase</keyword>
<dbReference type="GO" id="GO:0030170">
    <property type="term" value="F:pyridoxal phosphate binding"/>
    <property type="evidence" value="ECO:0007669"/>
    <property type="project" value="InterPro"/>
</dbReference>
<keyword evidence="8" id="KW-1185">Reference proteome</keyword>
<dbReference type="InterPro" id="IPR050103">
    <property type="entry name" value="Class-III_PLP-dep_AT"/>
</dbReference>
<dbReference type="Proteomes" id="UP000006732">
    <property type="component" value="Chromosome"/>
</dbReference>
<evidence type="ECO:0000256" key="2">
    <source>
        <dbReference type="ARBA" id="ARBA00008954"/>
    </source>
</evidence>
<dbReference type="InterPro" id="IPR049704">
    <property type="entry name" value="Aminotrans_3_PPA_site"/>
</dbReference>
<dbReference type="RefSeq" id="WP_011734510.1">
    <property type="nucleotide sequence ID" value="NC_008609.1"/>
</dbReference>
<dbReference type="GO" id="GO:0003992">
    <property type="term" value="F:N2-acetyl-L-ornithine:2-oxoglutarate 5-aminotransferase activity"/>
    <property type="evidence" value="ECO:0007669"/>
    <property type="project" value="UniProtKB-EC"/>
</dbReference>
<dbReference type="PANTHER" id="PTHR11986">
    <property type="entry name" value="AMINOTRANSFERASE CLASS III"/>
    <property type="match status" value="1"/>
</dbReference>
<dbReference type="InterPro" id="IPR015424">
    <property type="entry name" value="PyrdxlP-dep_Trfase"/>
</dbReference>